<dbReference type="SUPFAM" id="SSF56601">
    <property type="entry name" value="beta-lactamase/transpeptidase-like"/>
    <property type="match status" value="1"/>
</dbReference>
<keyword evidence="3" id="KW-1133">Transmembrane helix</keyword>
<protein>
    <recommendedName>
        <fullName evidence="5">D-alanyl-D-alanine carboxypeptidase/D-alanyl-D-alanine-endopeptidase</fullName>
    </recommendedName>
</protein>
<reference evidence="4" key="1">
    <citation type="submission" date="2018-05" db="EMBL/GenBank/DDBJ databases">
        <authorList>
            <person name="Lanie J.A."/>
            <person name="Ng W.-L."/>
            <person name="Kazmierczak K.M."/>
            <person name="Andrzejewski T.M."/>
            <person name="Davidsen T.M."/>
            <person name="Wayne K.J."/>
            <person name="Tettelin H."/>
            <person name="Glass J.I."/>
            <person name="Rusch D."/>
            <person name="Podicherti R."/>
            <person name="Tsui H.-C.T."/>
            <person name="Winkler M.E."/>
        </authorList>
    </citation>
    <scope>NUCLEOTIDE SEQUENCE</scope>
</reference>
<gene>
    <name evidence="4" type="ORF">METZ01_LOCUS268</name>
</gene>
<evidence type="ECO:0000256" key="2">
    <source>
        <dbReference type="ARBA" id="ARBA00022801"/>
    </source>
</evidence>
<evidence type="ECO:0008006" key="5">
    <source>
        <dbReference type="Google" id="ProtNLM"/>
    </source>
</evidence>
<feature type="transmembrane region" description="Helical" evidence="3">
    <location>
        <begin position="7"/>
        <end position="25"/>
    </location>
</feature>
<evidence type="ECO:0000256" key="3">
    <source>
        <dbReference type="SAM" id="Phobius"/>
    </source>
</evidence>
<dbReference type="NCBIfam" id="TIGR00666">
    <property type="entry name" value="PBP4"/>
    <property type="match status" value="1"/>
</dbReference>
<dbReference type="GO" id="GO:0004185">
    <property type="term" value="F:serine-type carboxypeptidase activity"/>
    <property type="evidence" value="ECO:0007669"/>
    <property type="project" value="InterPro"/>
</dbReference>
<keyword evidence="2" id="KW-0378">Hydrolase</keyword>
<dbReference type="Pfam" id="PF02113">
    <property type="entry name" value="Peptidase_S13"/>
    <property type="match status" value="1"/>
</dbReference>
<feature type="non-terminal residue" evidence="4">
    <location>
        <position position="477"/>
    </location>
</feature>
<dbReference type="GO" id="GO:0006508">
    <property type="term" value="P:proteolysis"/>
    <property type="evidence" value="ECO:0007669"/>
    <property type="project" value="InterPro"/>
</dbReference>
<keyword evidence="3" id="KW-0472">Membrane</keyword>
<dbReference type="PANTHER" id="PTHR30023:SF0">
    <property type="entry name" value="PENICILLIN-SENSITIVE CARBOXYPEPTIDASE A"/>
    <property type="match status" value="1"/>
</dbReference>
<name>A0A381N057_9ZZZZ</name>
<organism evidence="4">
    <name type="scientific">marine metagenome</name>
    <dbReference type="NCBI Taxonomy" id="408172"/>
    <lineage>
        <taxon>unclassified sequences</taxon>
        <taxon>metagenomes</taxon>
        <taxon>ecological metagenomes</taxon>
    </lineage>
</organism>
<dbReference type="EMBL" id="UINC01000014">
    <property type="protein sequence ID" value="SUZ47414.1"/>
    <property type="molecule type" value="Genomic_DNA"/>
</dbReference>
<dbReference type="InterPro" id="IPR000667">
    <property type="entry name" value="Peptidase_S13"/>
</dbReference>
<feature type="non-terminal residue" evidence="4">
    <location>
        <position position="1"/>
    </location>
</feature>
<dbReference type="GO" id="GO:0000270">
    <property type="term" value="P:peptidoglycan metabolic process"/>
    <property type="evidence" value="ECO:0007669"/>
    <property type="project" value="TreeGrafter"/>
</dbReference>
<evidence type="ECO:0000313" key="4">
    <source>
        <dbReference type="EMBL" id="SUZ47414.1"/>
    </source>
</evidence>
<keyword evidence="3" id="KW-0812">Transmembrane</keyword>
<sequence length="477" mass="53522">VTTYRNTIVSISSLLFVMLLSMSWIDGHASSVQKGLPKSLVSILTEQTIPPETLTVIVQAVNSNESIVSLNPKTLRSPASLTKLFTTFIALDYLGPDFQWNTKIYASDSISDATVNYLLFKGEGDPYLTEKNLWSVVNKLRNLGLERIERGLQVDQHYFEANQSHPGDFDDDPLRPYNQLPSALTANFNRVDFQLVPNVNTGSVDFYFDTLPNGVVIDNQLQLGKGQCSDFTDSVVFNETQTDQTMTIIAEGVFPISCSKIEHEIALTNTNHYFHGLFSDLWKQSGGELLGYIIDREKIGESEVPLLVHTSPPLVDIIRHTNKQSNNFMSRQIFLSLGNYQSDQTATLELSRLRINAMLDKYGIDFQGQFIDNGSGLSRETVIRGETLMQLLAKIYEHPLRAELISSLPITGIDGTMKKRFRKFPVKQRAHLKTGTLDGVTGMAGYVKGLSGKDYIVVFIHNDFSEHSYRVKEFQKA</sequence>
<comment type="similarity">
    <text evidence="1">Belongs to the peptidase S13 family.</text>
</comment>
<dbReference type="Gene3D" id="3.40.710.10">
    <property type="entry name" value="DD-peptidase/beta-lactamase superfamily"/>
    <property type="match status" value="2"/>
</dbReference>
<dbReference type="PRINTS" id="PR00922">
    <property type="entry name" value="DADACBPTASE3"/>
</dbReference>
<dbReference type="InterPro" id="IPR012338">
    <property type="entry name" value="Beta-lactam/transpept-like"/>
</dbReference>
<evidence type="ECO:0000256" key="1">
    <source>
        <dbReference type="ARBA" id="ARBA00006096"/>
    </source>
</evidence>
<accession>A0A381N057</accession>
<proteinExistence type="inferred from homology"/>
<dbReference type="PANTHER" id="PTHR30023">
    <property type="entry name" value="D-ALANYL-D-ALANINE CARBOXYPEPTIDASE"/>
    <property type="match status" value="1"/>
</dbReference>
<dbReference type="AlphaFoldDB" id="A0A381N057"/>